<protein>
    <submittedName>
        <fullName evidence="2">Aminopeptidase N, nonfunctional</fullName>
    </submittedName>
</protein>
<dbReference type="GO" id="GO:0004177">
    <property type="term" value="F:aminopeptidase activity"/>
    <property type="evidence" value="ECO:0007669"/>
    <property type="project" value="UniProtKB-KW"/>
</dbReference>
<evidence type="ECO:0000259" key="1">
    <source>
        <dbReference type="Pfam" id="PF17432"/>
    </source>
</evidence>
<sequence length="39" mass="4490">MRHARNDFSRWDAAQSLLATYIKLNVARHQQGQPLSLPV</sequence>
<dbReference type="Gene3D" id="1.25.50.10">
    <property type="entry name" value="Peptidase M1, alanyl aminopeptidase, C-terminal domain"/>
    <property type="match status" value="1"/>
</dbReference>
<keyword evidence="2" id="KW-0378">Hydrolase</keyword>
<keyword evidence="2" id="KW-0645">Protease</keyword>
<dbReference type="InterPro" id="IPR024601">
    <property type="entry name" value="Peptidase_M1_pepN_C"/>
</dbReference>
<reference evidence="2 3" key="1">
    <citation type="submission" date="2013-12" db="EMBL/GenBank/DDBJ databases">
        <title>A Varibaculum cambriense genome reconstructed from a premature infant gut community with otherwise low bacterial novelty that shifts toward anaerobic metabolism during the third week of life.</title>
        <authorList>
            <person name="Brown C.T."/>
            <person name="Sharon I."/>
            <person name="Thomas B.C."/>
            <person name="Castelle C.J."/>
            <person name="Morowitz M.J."/>
            <person name="Banfield J.F."/>
        </authorList>
    </citation>
    <scope>NUCLEOTIDE SEQUENCE [LARGE SCALE GENOMIC DNA]</scope>
    <source>
        <strain evidence="3">DORA_A_5_14_21</strain>
    </source>
</reference>
<accession>W1WME4</accession>
<organism evidence="2 3">
    <name type="scientific">Escherichia coli DORA_A_5_14_21</name>
    <dbReference type="NCBI Taxonomy" id="1403943"/>
    <lineage>
        <taxon>Bacteria</taxon>
        <taxon>Pseudomonadati</taxon>
        <taxon>Pseudomonadota</taxon>
        <taxon>Gammaproteobacteria</taxon>
        <taxon>Enterobacterales</taxon>
        <taxon>Enterobacteriaceae</taxon>
        <taxon>Escherichia</taxon>
    </lineage>
</organism>
<comment type="caution">
    <text evidence="2">The sequence shown here is derived from an EMBL/GenBank/DDBJ whole genome shotgun (WGS) entry which is preliminary data.</text>
</comment>
<dbReference type="InterPro" id="IPR037144">
    <property type="entry name" value="Peptidase_M1_pepN_C_sf"/>
</dbReference>
<dbReference type="Pfam" id="PF17432">
    <property type="entry name" value="DUF3458_C"/>
    <property type="match status" value="1"/>
</dbReference>
<evidence type="ECO:0000313" key="2">
    <source>
        <dbReference type="EMBL" id="ETJ17624.1"/>
    </source>
</evidence>
<dbReference type="EMBL" id="AZLZ01002133">
    <property type="protein sequence ID" value="ETJ17624.1"/>
    <property type="molecule type" value="Genomic_DNA"/>
</dbReference>
<proteinExistence type="predicted"/>
<feature type="domain" description="Peptidase M1 alanyl aminopeptidase C-terminal" evidence="1">
    <location>
        <begin position="1"/>
        <end position="31"/>
    </location>
</feature>
<name>W1WME4_ECOLX</name>
<feature type="non-terminal residue" evidence="2">
    <location>
        <position position="39"/>
    </location>
</feature>
<evidence type="ECO:0000313" key="3">
    <source>
        <dbReference type="Proteomes" id="UP000018853"/>
    </source>
</evidence>
<gene>
    <name evidence="2" type="ORF">Q609_ECAC02133G0002</name>
</gene>
<keyword evidence="2" id="KW-0031">Aminopeptidase</keyword>
<dbReference type="AlphaFoldDB" id="W1WME4"/>
<dbReference type="Proteomes" id="UP000018853">
    <property type="component" value="Unassembled WGS sequence"/>
</dbReference>